<organism evidence="3 4">
    <name type="scientific">Antiquaquibacter soli</name>
    <dbReference type="NCBI Taxonomy" id="3064523"/>
    <lineage>
        <taxon>Bacteria</taxon>
        <taxon>Bacillati</taxon>
        <taxon>Actinomycetota</taxon>
        <taxon>Actinomycetes</taxon>
        <taxon>Micrococcales</taxon>
        <taxon>Microbacteriaceae</taxon>
        <taxon>Antiquaquibacter</taxon>
    </lineage>
</organism>
<reference evidence="3 4" key="1">
    <citation type="submission" date="2023-07" db="EMBL/GenBank/DDBJ databases">
        <title>Protaetiibacter sp. nov WY-16 isolated from soil.</title>
        <authorList>
            <person name="Liu B."/>
            <person name="Wan Y."/>
        </authorList>
    </citation>
    <scope>NUCLEOTIDE SEQUENCE [LARGE SCALE GENOMIC DNA]</scope>
    <source>
        <strain evidence="3 4">WY-16</strain>
    </source>
</reference>
<dbReference type="EMBL" id="JAUQUB010000004">
    <property type="protein sequence ID" value="MDO7883242.1"/>
    <property type="molecule type" value="Genomic_DNA"/>
</dbReference>
<dbReference type="PANTHER" id="PTHR35377">
    <property type="entry name" value="ANTITOXIN VAPB49-RELATED-RELATED"/>
    <property type="match status" value="1"/>
</dbReference>
<dbReference type="NCBIfam" id="TIGR01552">
    <property type="entry name" value="phd_fam"/>
    <property type="match status" value="1"/>
</dbReference>
<keyword evidence="4" id="KW-1185">Reference proteome</keyword>
<dbReference type="Gene3D" id="3.40.1620.10">
    <property type="entry name" value="YefM-like domain"/>
    <property type="match status" value="1"/>
</dbReference>
<evidence type="ECO:0000313" key="3">
    <source>
        <dbReference type="EMBL" id="MDO7883242.1"/>
    </source>
</evidence>
<name>A0ABT9BV71_9MICO</name>
<comment type="caution">
    <text evidence="3">The sequence shown here is derived from an EMBL/GenBank/DDBJ whole genome shotgun (WGS) entry which is preliminary data.</text>
</comment>
<comment type="function">
    <text evidence="2">Antitoxin component of a type II toxin-antitoxin (TA) system.</text>
</comment>
<comment type="similarity">
    <text evidence="1 2">Belongs to the phD/YefM antitoxin family.</text>
</comment>
<sequence length="89" mass="10076">MSSVGLRELKQNPSEVIARAEAGETITVTVQGRPAALITPLAPRRKRWVSAEELSAALASIPPDTTGWYEEWYESRNDDPIEDPWERRR</sequence>
<protein>
    <recommendedName>
        <fullName evidence="2">Antitoxin</fullName>
    </recommendedName>
</protein>
<evidence type="ECO:0000313" key="4">
    <source>
        <dbReference type="Proteomes" id="UP001241072"/>
    </source>
</evidence>
<dbReference type="InterPro" id="IPR036165">
    <property type="entry name" value="YefM-like_sf"/>
</dbReference>
<dbReference type="InterPro" id="IPR006442">
    <property type="entry name" value="Antitoxin_Phd/YefM"/>
</dbReference>
<accession>A0ABT9BV71</accession>
<evidence type="ECO:0000256" key="1">
    <source>
        <dbReference type="ARBA" id="ARBA00009981"/>
    </source>
</evidence>
<dbReference type="RefSeq" id="WP_305003672.1">
    <property type="nucleotide sequence ID" value="NZ_JAUQUB010000004.1"/>
</dbReference>
<dbReference type="Pfam" id="PF02604">
    <property type="entry name" value="PhdYeFM_antitox"/>
    <property type="match status" value="1"/>
</dbReference>
<proteinExistence type="inferred from homology"/>
<dbReference type="PANTHER" id="PTHR35377:SF5">
    <property type="entry name" value="ANTITOXIN VAPB46"/>
    <property type="match status" value="1"/>
</dbReference>
<dbReference type="SUPFAM" id="SSF143120">
    <property type="entry name" value="YefM-like"/>
    <property type="match status" value="1"/>
</dbReference>
<evidence type="ECO:0000256" key="2">
    <source>
        <dbReference type="RuleBase" id="RU362080"/>
    </source>
</evidence>
<dbReference type="InterPro" id="IPR051416">
    <property type="entry name" value="phD-YefM_TA_antitoxins"/>
</dbReference>
<dbReference type="Proteomes" id="UP001241072">
    <property type="component" value="Unassembled WGS sequence"/>
</dbReference>
<gene>
    <name evidence="3" type="ORF">Q5716_13480</name>
</gene>